<keyword evidence="3" id="KW-1185">Reference proteome</keyword>
<feature type="compositionally biased region" description="Basic and acidic residues" evidence="1">
    <location>
        <begin position="114"/>
        <end position="130"/>
    </location>
</feature>
<evidence type="ECO:0000313" key="2">
    <source>
        <dbReference type="EMBL" id="KAK7877280.1"/>
    </source>
</evidence>
<name>A0AAW0MDB3_9GOBI</name>
<dbReference type="Proteomes" id="UP001460270">
    <property type="component" value="Unassembled WGS sequence"/>
</dbReference>
<sequence>MTPSPCIRPQMSQTQHYQAACRRHTHSPPIAGFLDDYAFVIAGLLDLYEATFQTSWLEWPRSCSRGRTRSSGTLRASATTPVTPTTPPCCCSSKRMNLSAPDFLQRSQITSPELHVESKAIDGGDGRESSEEGDEANSPVLFQSFLTLYSVVSKTSSLDGPPCPLRLTLASHSADTCSHPGSDRDCFQPVAIKSDSPAALTLSFTLSFSVRERKRLAQPVKEVRKVTTPAQRCF</sequence>
<dbReference type="EMBL" id="JBBPFD010000705">
    <property type="protein sequence ID" value="KAK7877280.1"/>
    <property type="molecule type" value="Genomic_DNA"/>
</dbReference>
<dbReference type="AlphaFoldDB" id="A0AAW0MDB3"/>
<evidence type="ECO:0000256" key="1">
    <source>
        <dbReference type="SAM" id="MobiDB-lite"/>
    </source>
</evidence>
<organism evidence="2 3">
    <name type="scientific">Mugilogobius chulae</name>
    <name type="common">yellowstripe goby</name>
    <dbReference type="NCBI Taxonomy" id="88201"/>
    <lineage>
        <taxon>Eukaryota</taxon>
        <taxon>Metazoa</taxon>
        <taxon>Chordata</taxon>
        <taxon>Craniata</taxon>
        <taxon>Vertebrata</taxon>
        <taxon>Euteleostomi</taxon>
        <taxon>Actinopterygii</taxon>
        <taxon>Neopterygii</taxon>
        <taxon>Teleostei</taxon>
        <taxon>Neoteleostei</taxon>
        <taxon>Acanthomorphata</taxon>
        <taxon>Gobiaria</taxon>
        <taxon>Gobiiformes</taxon>
        <taxon>Gobioidei</taxon>
        <taxon>Gobiidae</taxon>
        <taxon>Gobionellinae</taxon>
        <taxon>Mugilogobius</taxon>
    </lineage>
</organism>
<accession>A0AAW0MDB3</accession>
<proteinExistence type="predicted"/>
<evidence type="ECO:0000313" key="3">
    <source>
        <dbReference type="Proteomes" id="UP001460270"/>
    </source>
</evidence>
<comment type="caution">
    <text evidence="2">The sequence shown here is derived from an EMBL/GenBank/DDBJ whole genome shotgun (WGS) entry which is preliminary data.</text>
</comment>
<gene>
    <name evidence="2" type="ORF">WMY93_032014</name>
</gene>
<protein>
    <submittedName>
        <fullName evidence="2">Uncharacterized protein</fullName>
    </submittedName>
</protein>
<feature type="region of interest" description="Disordered" evidence="1">
    <location>
        <begin position="114"/>
        <end position="136"/>
    </location>
</feature>
<reference evidence="3" key="1">
    <citation type="submission" date="2024-04" db="EMBL/GenBank/DDBJ databases">
        <title>Salinicola lusitanus LLJ914,a marine bacterium isolated from the Okinawa Trough.</title>
        <authorList>
            <person name="Li J."/>
        </authorList>
    </citation>
    <scope>NUCLEOTIDE SEQUENCE [LARGE SCALE GENOMIC DNA]</scope>
</reference>